<name>A0A0W8FNN0_9ZZZZ</name>
<dbReference type="Pfam" id="PF19657">
    <property type="entry name" value="DUF6160"/>
    <property type="match status" value="1"/>
</dbReference>
<feature type="domain" description="DUF6160" evidence="1">
    <location>
        <begin position="1"/>
        <end position="68"/>
    </location>
</feature>
<reference evidence="2" key="1">
    <citation type="journal article" date="2015" name="Proc. Natl. Acad. Sci. U.S.A.">
        <title>Networks of energetic and metabolic interactions define dynamics in microbial communities.</title>
        <authorList>
            <person name="Embree M."/>
            <person name="Liu J.K."/>
            <person name="Al-Bassam M.M."/>
            <person name="Zengler K."/>
        </authorList>
    </citation>
    <scope>NUCLEOTIDE SEQUENCE</scope>
</reference>
<dbReference type="EMBL" id="LNQE01000960">
    <property type="protein sequence ID" value="KUG22520.1"/>
    <property type="molecule type" value="Genomic_DNA"/>
</dbReference>
<dbReference type="InterPro" id="IPR046158">
    <property type="entry name" value="DUF6160"/>
</dbReference>
<accession>A0A0W8FNN0</accession>
<sequence>MKRILLLTVIAVFVMMPFASFAKTAISDSELGAVTAQTGVTIDFTDFRLGSISIGTISWGDNGFGSTYTGEGWVGQSLTLSDNAVNITGTMDIDVGTSGNRTAIGIKLPTINVTGNVEMVVKLAADKTLTTNAGILGTSYISGLSINPSGTLIIYAH</sequence>
<evidence type="ECO:0000313" key="2">
    <source>
        <dbReference type="EMBL" id="KUG22520.1"/>
    </source>
</evidence>
<comment type="caution">
    <text evidence="2">The sequence shown here is derived from an EMBL/GenBank/DDBJ whole genome shotgun (WGS) entry which is preliminary data.</text>
</comment>
<gene>
    <name evidence="2" type="ORF">ASZ90_007696</name>
</gene>
<dbReference type="AlphaFoldDB" id="A0A0W8FNN0"/>
<protein>
    <recommendedName>
        <fullName evidence="1">DUF6160 domain-containing protein</fullName>
    </recommendedName>
</protein>
<evidence type="ECO:0000259" key="1">
    <source>
        <dbReference type="Pfam" id="PF19657"/>
    </source>
</evidence>
<organism evidence="2">
    <name type="scientific">hydrocarbon metagenome</name>
    <dbReference type="NCBI Taxonomy" id="938273"/>
    <lineage>
        <taxon>unclassified sequences</taxon>
        <taxon>metagenomes</taxon>
        <taxon>ecological metagenomes</taxon>
    </lineage>
</organism>
<proteinExistence type="predicted"/>